<name>A0A5B7HXQ2_PORTR</name>
<evidence type="ECO:0000313" key="2">
    <source>
        <dbReference type="Proteomes" id="UP000324222"/>
    </source>
</evidence>
<dbReference type="Proteomes" id="UP000324222">
    <property type="component" value="Unassembled WGS sequence"/>
</dbReference>
<dbReference type="AlphaFoldDB" id="A0A5B7HXQ2"/>
<keyword evidence="2" id="KW-1185">Reference proteome</keyword>
<accession>A0A5B7HXQ2</accession>
<gene>
    <name evidence="1" type="ORF">E2C01_067546</name>
</gene>
<organism evidence="1 2">
    <name type="scientific">Portunus trituberculatus</name>
    <name type="common">Swimming crab</name>
    <name type="synonym">Neptunus trituberculatus</name>
    <dbReference type="NCBI Taxonomy" id="210409"/>
    <lineage>
        <taxon>Eukaryota</taxon>
        <taxon>Metazoa</taxon>
        <taxon>Ecdysozoa</taxon>
        <taxon>Arthropoda</taxon>
        <taxon>Crustacea</taxon>
        <taxon>Multicrustacea</taxon>
        <taxon>Malacostraca</taxon>
        <taxon>Eumalacostraca</taxon>
        <taxon>Eucarida</taxon>
        <taxon>Decapoda</taxon>
        <taxon>Pleocyemata</taxon>
        <taxon>Brachyura</taxon>
        <taxon>Eubrachyura</taxon>
        <taxon>Portunoidea</taxon>
        <taxon>Portunidae</taxon>
        <taxon>Portuninae</taxon>
        <taxon>Portunus</taxon>
    </lineage>
</organism>
<evidence type="ECO:0000313" key="1">
    <source>
        <dbReference type="EMBL" id="MPC73224.1"/>
    </source>
</evidence>
<comment type="caution">
    <text evidence="1">The sequence shown here is derived from an EMBL/GenBank/DDBJ whole genome shotgun (WGS) entry which is preliminary data.</text>
</comment>
<protein>
    <submittedName>
        <fullName evidence="1">Uncharacterized protein</fullName>
    </submittedName>
</protein>
<dbReference type="EMBL" id="VSRR010036365">
    <property type="protein sequence ID" value="MPC73224.1"/>
    <property type="molecule type" value="Genomic_DNA"/>
</dbReference>
<sequence length="67" mass="7250">MHYSKCQSPAQHGGGRGISLSSGVISGFPESLAYGIFTSLLKANMEVLKKNYDDLKNIVCASEKENE</sequence>
<proteinExistence type="predicted"/>
<reference evidence="1 2" key="1">
    <citation type="submission" date="2019-05" db="EMBL/GenBank/DDBJ databases">
        <title>Another draft genome of Portunus trituberculatus and its Hox gene families provides insights of decapod evolution.</title>
        <authorList>
            <person name="Jeong J.-H."/>
            <person name="Song I."/>
            <person name="Kim S."/>
            <person name="Choi T."/>
            <person name="Kim D."/>
            <person name="Ryu S."/>
            <person name="Kim W."/>
        </authorList>
    </citation>
    <scope>NUCLEOTIDE SEQUENCE [LARGE SCALE GENOMIC DNA]</scope>
    <source>
        <tissue evidence="1">Muscle</tissue>
    </source>
</reference>